<name>A0ACC6UAH6_9BURK</name>
<comment type="caution">
    <text evidence="1">The sequence shown here is derived from an EMBL/GenBank/DDBJ whole genome shotgun (WGS) entry which is preliminary data.</text>
</comment>
<protein>
    <submittedName>
        <fullName evidence="1">Uncharacterized protein</fullName>
    </submittedName>
</protein>
<accession>A0ACC6UAH6</accession>
<keyword evidence="2" id="KW-1185">Reference proteome</keyword>
<organism evidence="1 2">
    <name type="scientific">Paraburkholderia phymatum</name>
    <dbReference type="NCBI Taxonomy" id="148447"/>
    <lineage>
        <taxon>Bacteria</taxon>
        <taxon>Pseudomonadati</taxon>
        <taxon>Pseudomonadota</taxon>
        <taxon>Betaproteobacteria</taxon>
        <taxon>Burkholderiales</taxon>
        <taxon>Burkholderiaceae</taxon>
        <taxon>Paraburkholderia</taxon>
    </lineage>
</organism>
<evidence type="ECO:0000313" key="2">
    <source>
        <dbReference type="Proteomes" id="UP001558850"/>
    </source>
</evidence>
<proteinExistence type="predicted"/>
<dbReference type="EMBL" id="JBFRCH010000035">
    <property type="protein sequence ID" value="MEX3936661.1"/>
    <property type="molecule type" value="Genomic_DNA"/>
</dbReference>
<dbReference type="Proteomes" id="UP001558850">
    <property type="component" value="Unassembled WGS sequence"/>
</dbReference>
<reference evidence="1" key="1">
    <citation type="submission" date="2024-07" db="EMBL/GenBank/DDBJ databases">
        <title>A survey of Mimosa microsymbionts across Brazilian biomes reveals a high diversity of Paraburkholderia nodulating endemic species, but also that Cupriavidus is common as a symbiont of widespread species.</title>
        <authorList>
            <person name="Rouws L."/>
            <person name="Barauna A."/>
            <person name="Beukes C."/>
            <person name="Rouws J.R.C."/>
            <person name="De Faria S.M."/>
            <person name="Gross E."/>
            <person name="Bueno Dos Reis Junior F."/>
            <person name="Simon M.F."/>
            <person name="Maluk M."/>
            <person name="Odee D.W."/>
            <person name="Kenicer G."/>
            <person name="Young J.P.W."/>
            <person name="Reis V.M."/>
            <person name="Zilli J."/>
            <person name="James E.K."/>
        </authorList>
    </citation>
    <scope>NUCLEOTIDE SEQUENCE</scope>
    <source>
        <strain evidence="1">EG181B</strain>
    </source>
</reference>
<evidence type="ECO:0000313" key="1">
    <source>
        <dbReference type="EMBL" id="MEX3936661.1"/>
    </source>
</evidence>
<gene>
    <name evidence="1" type="ORF">AB4Y32_33640</name>
</gene>
<sequence>MRQTVLGVYDSYADACSAQRALGEAGVAQADIAIYSMSVDAPAEKGPRVYVPGGSDVRHRKPVFDQLEHLFARLFRQGAYPPETEDYREFIRRGGTVVSADVSEMQVDLAREVMCRAGAADIGERGNAWRNGSVETGTSQSAPDRGSSTTYDSSSRDEPATGHQGDTTLRSGRVADVASSLDSPEEPPLDTSPASALPPESAGDASHAAGTETVRTAIPSAGPNVVGGMQQVMTRTEGGGSDPSMEQKQQLSGVPDAGRARTSAGVDADLKSQAAFPPDDSRSGAKARQTSGTGLVGDPVMGTPLDDDHYDDEFRRDYDAHYADTGASYDEYRRAYTHGTTLGQDERYRGQDWQQVEPSAREHWESHYPESGWERFKAAVRHGWERVTK</sequence>